<evidence type="ECO:0008006" key="4">
    <source>
        <dbReference type="Google" id="ProtNLM"/>
    </source>
</evidence>
<evidence type="ECO:0000256" key="1">
    <source>
        <dbReference type="SAM" id="SignalP"/>
    </source>
</evidence>
<organism evidence="2 3">
    <name type="scientific">Trichinella spiralis</name>
    <name type="common">Trichina worm</name>
    <dbReference type="NCBI Taxonomy" id="6334"/>
    <lineage>
        <taxon>Eukaryota</taxon>
        <taxon>Metazoa</taxon>
        <taxon>Ecdysozoa</taxon>
        <taxon>Nematoda</taxon>
        <taxon>Enoplea</taxon>
        <taxon>Dorylaimia</taxon>
        <taxon>Trichinellida</taxon>
        <taxon>Trichinellidae</taxon>
        <taxon>Trichinella</taxon>
    </lineage>
</organism>
<accession>A0A0V1BM43</accession>
<feature type="non-terminal residue" evidence="2">
    <location>
        <position position="72"/>
    </location>
</feature>
<evidence type="ECO:0000313" key="3">
    <source>
        <dbReference type="Proteomes" id="UP000054776"/>
    </source>
</evidence>
<name>A0A0V1BM43_TRISP</name>
<keyword evidence="3" id="KW-1185">Reference proteome</keyword>
<proteinExistence type="predicted"/>
<dbReference type="AlphaFoldDB" id="A0A0V1BM43"/>
<feature type="signal peptide" evidence="1">
    <location>
        <begin position="1"/>
        <end position="20"/>
    </location>
</feature>
<dbReference type="EMBL" id="JYDH01000029">
    <property type="protein sequence ID" value="KRY37937.1"/>
    <property type="molecule type" value="Genomic_DNA"/>
</dbReference>
<reference evidence="2 3" key="1">
    <citation type="submission" date="2015-01" db="EMBL/GenBank/DDBJ databases">
        <title>Evolution of Trichinella species and genotypes.</title>
        <authorList>
            <person name="Korhonen P.K."/>
            <person name="Edoardo P."/>
            <person name="Giuseppe L.R."/>
            <person name="Gasser R.B."/>
        </authorList>
    </citation>
    <scope>NUCLEOTIDE SEQUENCE [LARGE SCALE GENOMIC DNA]</scope>
    <source>
        <strain evidence="2">ISS3</strain>
    </source>
</reference>
<dbReference type="Proteomes" id="UP000054776">
    <property type="component" value="Unassembled WGS sequence"/>
</dbReference>
<sequence length="72" mass="8178">MISKFLSLVFVSYLNSLVLLDPSRRTVVQISDDRLDNRFGCAVAWSVKYPDRLRAHGKPFIYPVCTKTTGVD</sequence>
<evidence type="ECO:0000313" key="2">
    <source>
        <dbReference type="EMBL" id="KRY37937.1"/>
    </source>
</evidence>
<dbReference type="InParanoid" id="A0A0V1BM43"/>
<keyword evidence="1" id="KW-0732">Signal</keyword>
<dbReference type="OrthoDB" id="10477503at2759"/>
<protein>
    <recommendedName>
        <fullName evidence="4">Secreted protein</fullName>
    </recommendedName>
</protein>
<comment type="caution">
    <text evidence="2">The sequence shown here is derived from an EMBL/GenBank/DDBJ whole genome shotgun (WGS) entry which is preliminary data.</text>
</comment>
<feature type="chain" id="PRO_5006875265" description="Secreted protein" evidence="1">
    <location>
        <begin position="21"/>
        <end position="72"/>
    </location>
</feature>
<gene>
    <name evidence="2" type="ORF">T01_14511</name>
</gene>